<comment type="caution">
    <text evidence="9">The sequence shown here is derived from an EMBL/GenBank/DDBJ whole genome shotgun (WGS) entry which is preliminary data.</text>
</comment>
<evidence type="ECO:0000256" key="5">
    <source>
        <dbReference type="ARBA" id="ARBA00022840"/>
    </source>
</evidence>
<evidence type="ECO:0000256" key="4">
    <source>
        <dbReference type="ARBA" id="ARBA00022777"/>
    </source>
</evidence>
<dbReference type="InterPro" id="IPR006206">
    <property type="entry name" value="Mevalonate/galactokinase"/>
</dbReference>
<dbReference type="Proteomes" id="UP000326939">
    <property type="component" value="Chromosome 10"/>
</dbReference>
<dbReference type="FunFam" id="1.20.1440.340:FF:000002">
    <property type="entry name" value="Galactokinase"/>
    <property type="match status" value="1"/>
</dbReference>
<dbReference type="Gene3D" id="1.20.1440.340">
    <property type="match status" value="1"/>
</dbReference>
<name>A0A5N5L6L3_9ROSI</name>
<dbReference type="GO" id="GO:0004335">
    <property type="term" value="F:galactokinase activity"/>
    <property type="evidence" value="ECO:0007669"/>
    <property type="project" value="InterPro"/>
</dbReference>
<dbReference type="Pfam" id="PF08544">
    <property type="entry name" value="GHMP_kinases_C"/>
    <property type="match status" value="1"/>
</dbReference>
<dbReference type="PANTHER" id="PTHR10457:SF7">
    <property type="entry name" value="GALACTOKINASE-RELATED"/>
    <property type="match status" value="1"/>
</dbReference>
<proteinExistence type="inferred from homology"/>
<evidence type="ECO:0000259" key="6">
    <source>
        <dbReference type="Pfam" id="PF00288"/>
    </source>
</evidence>
<dbReference type="FunFam" id="3.30.230.10:FF:000046">
    <property type="entry name" value="galactokinase-like isoform X1"/>
    <property type="match status" value="1"/>
</dbReference>
<feature type="domain" description="GHMP kinase C-terminal" evidence="7">
    <location>
        <begin position="430"/>
        <end position="502"/>
    </location>
</feature>
<keyword evidence="10" id="KW-1185">Reference proteome</keyword>
<dbReference type="InterPro" id="IPR013750">
    <property type="entry name" value="GHMP_kinase_C_dom"/>
</dbReference>
<evidence type="ECO:0000259" key="8">
    <source>
        <dbReference type="Pfam" id="PF10509"/>
    </source>
</evidence>
<evidence type="ECO:0000256" key="2">
    <source>
        <dbReference type="ARBA" id="ARBA00022679"/>
    </source>
</evidence>
<protein>
    <recommendedName>
        <fullName evidence="11">Galactokinase</fullName>
    </recommendedName>
</protein>
<dbReference type="Pfam" id="PF00288">
    <property type="entry name" value="GHMP_kinases_N"/>
    <property type="match status" value="1"/>
</dbReference>
<dbReference type="Gene3D" id="3.30.70.3170">
    <property type="match status" value="1"/>
</dbReference>
<dbReference type="GO" id="GO:0005524">
    <property type="term" value="F:ATP binding"/>
    <property type="evidence" value="ECO:0007669"/>
    <property type="project" value="UniProtKB-KW"/>
</dbReference>
<comment type="similarity">
    <text evidence="1">Belongs to the GHMP kinase family. GalK subfamily.</text>
</comment>
<dbReference type="GO" id="GO:0006012">
    <property type="term" value="P:galactose metabolic process"/>
    <property type="evidence" value="ECO:0007669"/>
    <property type="project" value="InterPro"/>
</dbReference>
<dbReference type="InterPro" id="IPR006203">
    <property type="entry name" value="GHMP_knse_ATP-bd_CS"/>
</dbReference>
<organism evidence="9 10">
    <name type="scientific">Salix brachista</name>
    <dbReference type="NCBI Taxonomy" id="2182728"/>
    <lineage>
        <taxon>Eukaryota</taxon>
        <taxon>Viridiplantae</taxon>
        <taxon>Streptophyta</taxon>
        <taxon>Embryophyta</taxon>
        <taxon>Tracheophyta</taxon>
        <taxon>Spermatophyta</taxon>
        <taxon>Magnoliopsida</taxon>
        <taxon>eudicotyledons</taxon>
        <taxon>Gunneridae</taxon>
        <taxon>Pentapetalae</taxon>
        <taxon>rosids</taxon>
        <taxon>fabids</taxon>
        <taxon>Malpighiales</taxon>
        <taxon>Salicaceae</taxon>
        <taxon>Saliceae</taxon>
        <taxon>Salix</taxon>
    </lineage>
</organism>
<dbReference type="Gene3D" id="3.30.230.10">
    <property type="match status" value="1"/>
</dbReference>
<evidence type="ECO:0000256" key="3">
    <source>
        <dbReference type="ARBA" id="ARBA00022741"/>
    </source>
</evidence>
<dbReference type="InterPro" id="IPR006204">
    <property type="entry name" value="GHMP_kinase_N_dom"/>
</dbReference>
<dbReference type="AlphaFoldDB" id="A0A5N5L6L3"/>
<evidence type="ECO:0000313" key="9">
    <source>
        <dbReference type="EMBL" id="KAB5538393.1"/>
    </source>
</evidence>
<dbReference type="InterPro" id="IPR000705">
    <property type="entry name" value="Galactokinase"/>
</dbReference>
<dbReference type="PRINTS" id="PR00959">
    <property type="entry name" value="MEVGALKINASE"/>
</dbReference>
<keyword evidence="4" id="KW-0418">Kinase</keyword>
<dbReference type="InterPro" id="IPR020568">
    <property type="entry name" value="Ribosomal_Su5_D2-typ_SF"/>
</dbReference>
<sequence>MAKHEETPVPCYSSLEAVYGDGSQLEEAKLRFDHLKSKFLQVFGHPPDVFARSPGRVNLIGEHIDYEGYSVLPMAIRQDTIIAIRKNNAEKVLRIANVNDKYTQCNYPADPNQAIDLKNHRWGHYFICGYKGYYEFAKSKGVNVGEPVGLDVIVDGTVPTGSGLSSSAAFVCSATIAIMAAFDVNFPKKEIAQLTCECERHIGTQSGGMDQVILQQNMVKSIENEAGPNRAGKLTQRDTEHKMSCFTWQAISVMAKTGFAELIDFNPIRATDVQLPAGGTFVLAHSLAESQKAVTAATNYNNRVVECRLASIVLGIKLGMKQQDAVSNVQTLSDVEGLCVSFANSRGSSDPVIAVKGFLKEKPYTAEEIEEITGESLRSIFKNSPSSLDVLRAAQHYKLHQRAAHVYSEARRVHAFKDTVSSDLSDEDKLKKLGELMNESHYSCSVLYECSCPELEELVTICRDSDALGARLTGAGWGGCAVALVKEPIVPQFILNLKEKFYQSRIDKGVIGKNDLGLYVFASKPSSGAAIFKF</sequence>
<dbReference type="GO" id="GO:0005829">
    <property type="term" value="C:cytosol"/>
    <property type="evidence" value="ECO:0007669"/>
    <property type="project" value="TreeGrafter"/>
</dbReference>
<dbReference type="Pfam" id="PF10509">
    <property type="entry name" value="GalKase_gal_bdg"/>
    <property type="match status" value="1"/>
</dbReference>
<dbReference type="PIRSF" id="PIRSF000530">
    <property type="entry name" value="Galactokinase"/>
    <property type="match status" value="1"/>
</dbReference>
<reference evidence="10" key="1">
    <citation type="journal article" date="2019" name="Gigascience">
        <title>De novo genome assembly of the endangered Acer yangbiense, a plant species with extremely small populations endemic to Yunnan Province, China.</title>
        <authorList>
            <person name="Yang J."/>
            <person name="Wariss H.M."/>
            <person name="Tao L."/>
            <person name="Zhang R."/>
            <person name="Yun Q."/>
            <person name="Hollingsworth P."/>
            <person name="Dao Z."/>
            <person name="Luo G."/>
            <person name="Guo H."/>
            <person name="Ma Y."/>
            <person name="Sun W."/>
        </authorList>
    </citation>
    <scope>NUCLEOTIDE SEQUENCE [LARGE SCALE GENOMIC DNA]</scope>
    <source>
        <strain evidence="10">cv. br00</strain>
    </source>
</reference>
<accession>A0A5N5L6L3</accession>
<dbReference type="PANTHER" id="PTHR10457">
    <property type="entry name" value="MEVALONATE KINASE/GALACTOKINASE"/>
    <property type="match status" value="1"/>
</dbReference>
<feature type="domain" description="GHMP kinase N-terminal" evidence="6">
    <location>
        <begin position="141"/>
        <end position="212"/>
    </location>
</feature>
<dbReference type="EMBL" id="VDCV01000010">
    <property type="protein sequence ID" value="KAB5538393.1"/>
    <property type="molecule type" value="Genomic_DNA"/>
</dbReference>
<dbReference type="InterPro" id="IPR036554">
    <property type="entry name" value="GHMP_kinase_C_sf"/>
</dbReference>
<dbReference type="SUPFAM" id="SSF55060">
    <property type="entry name" value="GHMP Kinase, C-terminal domain"/>
    <property type="match status" value="1"/>
</dbReference>
<keyword evidence="3" id="KW-0547">Nucleotide-binding</keyword>
<keyword evidence="2" id="KW-0808">Transferase</keyword>
<evidence type="ECO:0000259" key="7">
    <source>
        <dbReference type="Pfam" id="PF08544"/>
    </source>
</evidence>
<dbReference type="InterPro" id="IPR014721">
    <property type="entry name" value="Ribsml_uS5_D2-typ_fold_subgr"/>
</dbReference>
<evidence type="ECO:0000256" key="1">
    <source>
        <dbReference type="ARBA" id="ARBA00006566"/>
    </source>
</evidence>
<dbReference type="PRINTS" id="PR00473">
    <property type="entry name" value="GALCTOKINASE"/>
</dbReference>
<dbReference type="InterPro" id="IPR019741">
    <property type="entry name" value="Galactokinase_CS"/>
</dbReference>
<dbReference type="PROSITE" id="PS00627">
    <property type="entry name" value="GHMP_KINASES_ATP"/>
    <property type="match status" value="1"/>
</dbReference>
<gene>
    <name evidence="9" type="ORF">DKX38_015926</name>
</gene>
<keyword evidence="5" id="KW-0067">ATP-binding</keyword>
<evidence type="ECO:0008006" key="11">
    <source>
        <dbReference type="Google" id="ProtNLM"/>
    </source>
</evidence>
<dbReference type="InterPro" id="IPR019539">
    <property type="entry name" value="GalKase_N"/>
</dbReference>
<evidence type="ECO:0000313" key="10">
    <source>
        <dbReference type="Proteomes" id="UP000326939"/>
    </source>
</evidence>
<dbReference type="SUPFAM" id="SSF54211">
    <property type="entry name" value="Ribosomal protein S5 domain 2-like"/>
    <property type="match status" value="1"/>
</dbReference>
<feature type="domain" description="Galactokinase N-terminal" evidence="8">
    <location>
        <begin position="38"/>
        <end position="86"/>
    </location>
</feature>
<dbReference type="PROSITE" id="PS00106">
    <property type="entry name" value="GALACTOKINASE"/>
    <property type="match status" value="1"/>
</dbReference>